<name>A0ACB9Y540_PLABR</name>
<protein>
    <submittedName>
        <fullName evidence="1">Uncharacterized protein</fullName>
    </submittedName>
</protein>
<proteinExistence type="predicted"/>
<dbReference type="EMBL" id="CM043781">
    <property type="protein sequence ID" value="KAI4835813.1"/>
    <property type="molecule type" value="Genomic_DNA"/>
</dbReference>
<keyword evidence="2" id="KW-1185">Reference proteome</keyword>
<sequence>MIRVTKIASNQMEKMKREKKKRKDYSNSDTTRRRTGRLESHDISKIKHVRKETHINTTNKNRPSCNVIKNKSENSYKNVDVPVNVKGKIPNNSNREKVPKGDNTSLLSSNKDMAFQGTIKNQRSTIARKEENTNEKGKKKR</sequence>
<reference evidence="1" key="1">
    <citation type="submission" date="2022-06" db="EMBL/GenBank/DDBJ databases">
        <title>The First Complete Genome of the Simian Malaria Parasite Plasmodium brasilianum.</title>
        <authorList>
            <person name="Bajic M."/>
            <person name="Ravishankar S."/>
        </authorList>
    </citation>
    <scope>NUCLEOTIDE SEQUENCE</scope>
    <source>
        <strain evidence="1">Bolivian I</strain>
    </source>
</reference>
<evidence type="ECO:0000313" key="2">
    <source>
        <dbReference type="Proteomes" id="UP001056978"/>
    </source>
</evidence>
<gene>
    <name evidence="1" type="ORF">MKS88_005030</name>
</gene>
<dbReference type="Proteomes" id="UP001056978">
    <property type="component" value="Chromosome 13"/>
</dbReference>
<accession>A0ACB9Y540</accession>
<organism evidence="1 2">
    <name type="scientific">Plasmodium brasilianum</name>
    <dbReference type="NCBI Taxonomy" id="5824"/>
    <lineage>
        <taxon>Eukaryota</taxon>
        <taxon>Sar</taxon>
        <taxon>Alveolata</taxon>
        <taxon>Apicomplexa</taxon>
        <taxon>Aconoidasida</taxon>
        <taxon>Haemosporida</taxon>
        <taxon>Plasmodiidae</taxon>
        <taxon>Plasmodium</taxon>
        <taxon>Plasmodium (Plasmodium)</taxon>
    </lineage>
</organism>
<evidence type="ECO:0000313" key="1">
    <source>
        <dbReference type="EMBL" id="KAI4835813.1"/>
    </source>
</evidence>
<comment type="caution">
    <text evidence="1">The sequence shown here is derived from an EMBL/GenBank/DDBJ whole genome shotgun (WGS) entry which is preliminary data.</text>
</comment>